<dbReference type="Gene3D" id="3.40.1580.10">
    <property type="entry name" value="SMI1/KNR4-like"/>
    <property type="match status" value="1"/>
</dbReference>
<gene>
    <name evidence="1" type="ORF">PS896_05270</name>
</gene>
<evidence type="ECO:0000313" key="2">
    <source>
        <dbReference type="Proteomes" id="UP000377224"/>
    </source>
</evidence>
<organism evidence="1 2">
    <name type="scientific">Pseudomonas fluorescens</name>
    <dbReference type="NCBI Taxonomy" id="294"/>
    <lineage>
        <taxon>Bacteria</taxon>
        <taxon>Pseudomonadati</taxon>
        <taxon>Pseudomonadota</taxon>
        <taxon>Gammaproteobacteria</taxon>
        <taxon>Pseudomonadales</taxon>
        <taxon>Pseudomonadaceae</taxon>
        <taxon>Pseudomonas</taxon>
    </lineage>
</organism>
<evidence type="ECO:0000313" key="1">
    <source>
        <dbReference type="EMBL" id="VVP49092.1"/>
    </source>
</evidence>
<evidence type="ECO:0008006" key="3">
    <source>
        <dbReference type="Google" id="ProtNLM"/>
    </source>
</evidence>
<dbReference type="Pfam" id="PF14568">
    <property type="entry name" value="SUKH_6"/>
    <property type="match status" value="1"/>
</dbReference>
<dbReference type="AlphaFoldDB" id="A0A5E7PGT0"/>
<protein>
    <recommendedName>
        <fullName evidence="3">Knr4/Smi1-like domain-containing protein</fullName>
    </recommendedName>
</protein>
<dbReference type="InterPro" id="IPR037883">
    <property type="entry name" value="Knr4/Smi1-like_sf"/>
</dbReference>
<accession>A0A5E7PGT0</accession>
<dbReference type="SUPFAM" id="SSF160631">
    <property type="entry name" value="SMI1/KNR4-like"/>
    <property type="match status" value="1"/>
</dbReference>
<dbReference type="RefSeq" id="WP_064392902.1">
    <property type="nucleotide sequence ID" value="NZ_CABVIN010000009.1"/>
</dbReference>
<dbReference type="Proteomes" id="UP000377224">
    <property type="component" value="Unassembled WGS sequence"/>
</dbReference>
<name>A0A5E7PGT0_PSEFL</name>
<proteinExistence type="predicted"/>
<reference evidence="1 2" key="1">
    <citation type="submission" date="2019-09" db="EMBL/GenBank/DDBJ databases">
        <authorList>
            <person name="Chandra G."/>
            <person name="Truman W A."/>
        </authorList>
    </citation>
    <scope>NUCLEOTIDE SEQUENCE [LARGE SCALE GENOMIC DNA]</scope>
    <source>
        <strain evidence="1">PS896</strain>
    </source>
</reference>
<sequence>MNFSEFEELVNEKKMANPVWFGLEPDSLASEDSVIFAQNTLNATLPIEYVQFAKRFGGGYFAFGIVYSLDENSNFNILEINKSESTTRGTHILFSENGTGDFYGFEIKDSQCLPEVYFFDHETEKWQKTKYENMLSFLAETALSN</sequence>
<dbReference type="EMBL" id="CABVIN010000009">
    <property type="protein sequence ID" value="VVP49092.1"/>
    <property type="molecule type" value="Genomic_DNA"/>
</dbReference>